<dbReference type="InterPro" id="IPR036570">
    <property type="entry name" value="HORMA_dom_sf"/>
</dbReference>
<dbReference type="GO" id="GO:2000048">
    <property type="term" value="P:negative regulation of cell-cell adhesion mediated by cadherin"/>
    <property type="evidence" value="ECO:0007669"/>
    <property type="project" value="Ensembl"/>
</dbReference>
<organism evidence="7 8">
    <name type="scientific">Bos indicus x Bos taurus</name>
    <name type="common">Hybrid cattle</name>
    <dbReference type="NCBI Taxonomy" id="30522"/>
    <lineage>
        <taxon>Eukaryota</taxon>
        <taxon>Metazoa</taxon>
        <taxon>Chordata</taxon>
        <taxon>Craniata</taxon>
        <taxon>Vertebrata</taxon>
        <taxon>Euteleostomi</taxon>
        <taxon>Mammalia</taxon>
        <taxon>Eutheria</taxon>
        <taxon>Laurasiatheria</taxon>
        <taxon>Artiodactyla</taxon>
        <taxon>Ruminantia</taxon>
        <taxon>Pecora</taxon>
        <taxon>Bovidae</taxon>
        <taxon>Bovinae</taxon>
        <taxon>Bos</taxon>
    </lineage>
</organism>
<dbReference type="FunFam" id="3.30.900.10:FF:000003">
    <property type="entry name" value="Mitotic spindle assembly checkpoint protein MAD2B"/>
    <property type="match status" value="1"/>
</dbReference>
<dbReference type="GO" id="GO:0016035">
    <property type="term" value="C:zeta DNA polymerase complex"/>
    <property type="evidence" value="ECO:0007669"/>
    <property type="project" value="Ensembl"/>
</dbReference>
<dbReference type="GO" id="GO:0006302">
    <property type="term" value="P:double-strand break repair"/>
    <property type="evidence" value="ECO:0007669"/>
    <property type="project" value="Ensembl"/>
</dbReference>
<dbReference type="GO" id="GO:0045893">
    <property type="term" value="P:positive regulation of DNA-templated transcription"/>
    <property type="evidence" value="ECO:0007669"/>
    <property type="project" value="Ensembl"/>
</dbReference>
<evidence type="ECO:0000256" key="2">
    <source>
        <dbReference type="ARBA" id="ARBA00022763"/>
    </source>
</evidence>
<dbReference type="GO" id="GO:0045830">
    <property type="term" value="P:positive regulation of isotype switching"/>
    <property type="evidence" value="ECO:0007669"/>
    <property type="project" value="Ensembl"/>
</dbReference>
<dbReference type="SMR" id="A0A4W2I774"/>
<dbReference type="Proteomes" id="UP000429181">
    <property type="component" value="Chromosome 16"/>
</dbReference>
<reference evidence="7" key="2">
    <citation type="submission" date="2025-08" db="UniProtKB">
        <authorList>
            <consortium name="Ensembl"/>
        </authorList>
    </citation>
    <scope>IDENTIFICATION</scope>
</reference>
<evidence type="ECO:0000313" key="7">
    <source>
        <dbReference type="Ensembl" id="ENSBIXP00005038628.1"/>
    </source>
</evidence>
<protein>
    <recommendedName>
        <fullName evidence="4">Mitotic spindle assembly checkpoint protein MAD2B</fullName>
    </recommendedName>
    <alternativeName>
        <fullName evidence="5">Mitotic arrest deficient 2-like protein 2</fullName>
    </alternativeName>
</protein>
<dbReference type="PANTHER" id="PTHR11842:SF14">
    <property type="entry name" value="MITOTIC ARREST DEFICIENT 2 LIKE 2"/>
    <property type="match status" value="1"/>
</dbReference>
<dbReference type="AlphaFoldDB" id="A0A4W2I774"/>
<evidence type="ECO:0000259" key="6">
    <source>
        <dbReference type="PROSITE" id="PS50815"/>
    </source>
</evidence>
<dbReference type="InterPro" id="IPR003511">
    <property type="entry name" value="HORMA_dom"/>
</dbReference>
<dbReference type="GO" id="GO:0090090">
    <property type="term" value="P:negative regulation of canonical Wnt signaling pathway"/>
    <property type="evidence" value="ECO:0007669"/>
    <property type="project" value="Ensembl"/>
</dbReference>
<feature type="domain" description="HORMA" evidence="6">
    <location>
        <begin position="13"/>
        <end position="202"/>
    </location>
</feature>
<keyword evidence="2" id="KW-0227">DNA damage</keyword>
<dbReference type="GO" id="GO:0005654">
    <property type="term" value="C:nucleoplasm"/>
    <property type="evidence" value="ECO:0007669"/>
    <property type="project" value="Ensembl"/>
</dbReference>
<dbReference type="SUPFAM" id="SSF56019">
    <property type="entry name" value="The spindle assembly checkpoint protein mad2"/>
    <property type="match status" value="1"/>
</dbReference>
<dbReference type="GO" id="GO:0005680">
    <property type="term" value="C:anaphase-promoting complex"/>
    <property type="evidence" value="ECO:0007669"/>
    <property type="project" value="Ensembl"/>
</dbReference>
<evidence type="ECO:0000256" key="3">
    <source>
        <dbReference type="ARBA" id="ARBA00023242"/>
    </source>
</evidence>
<dbReference type="Gene3D" id="3.30.900.10">
    <property type="entry name" value="HORMA domain"/>
    <property type="match status" value="1"/>
</dbReference>
<reference evidence="7 8" key="1">
    <citation type="submission" date="2018-11" db="EMBL/GenBank/DDBJ databases">
        <title>Haplotype-resolved cattle genomes.</title>
        <authorList>
            <person name="Low W.Y."/>
            <person name="Tearle R."/>
            <person name="Bickhart D.M."/>
            <person name="Rosen B.D."/>
            <person name="Koren S."/>
            <person name="Rhie A."/>
            <person name="Hiendleder S."/>
            <person name="Phillippy A.M."/>
            <person name="Smith T.P.L."/>
            <person name="Williams J.L."/>
        </authorList>
    </citation>
    <scope>NUCLEOTIDE SEQUENCE [LARGE SCALE GENOMIC DNA]</scope>
</reference>
<dbReference type="GO" id="GO:0003714">
    <property type="term" value="F:transcription corepressor activity"/>
    <property type="evidence" value="ECO:0007669"/>
    <property type="project" value="Ensembl"/>
</dbReference>
<proteinExistence type="predicted"/>
<name>A0A4W2I774_BOBOX</name>
<evidence type="ECO:0000256" key="4">
    <source>
        <dbReference type="ARBA" id="ARBA00044131"/>
    </source>
</evidence>
<dbReference type="GO" id="GO:2001034">
    <property type="term" value="P:positive regulation of double-strand break repair via nonhomologous end joining"/>
    <property type="evidence" value="ECO:0007669"/>
    <property type="project" value="Ensembl"/>
</dbReference>
<dbReference type="GO" id="GO:0042276">
    <property type="term" value="P:error-prone translesion synthesis"/>
    <property type="evidence" value="ECO:0007669"/>
    <property type="project" value="Ensembl"/>
</dbReference>
<dbReference type="GO" id="GO:2000042">
    <property type="term" value="P:negative regulation of double-strand break repair via homologous recombination"/>
    <property type="evidence" value="ECO:0007669"/>
    <property type="project" value="Ensembl"/>
</dbReference>
<dbReference type="GeneTree" id="ENSGT00940000153395"/>
<evidence type="ECO:0000256" key="1">
    <source>
        <dbReference type="ARBA" id="ARBA00004123"/>
    </source>
</evidence>
<dbReference type="GO" id="GO:0010719">
    <property type="term" value="P:negative regulation of epithelial to mesenchymal transition"/>
    <property type="evidence" value="ECO:0007669"/>
    <property type="project" value="Ensembl"/>
</dbReference>
<dbReference type="GO" id="GO:0005819">
    <property type="term" value="C:spindle"/>
    <property type="evidence" value="ECO:0007669"/>
    <property type="project" value="Ensembl"/>
</dbReference>
<keyword evidence="3" id="KW-0539">Nucleus</keyword>
<dbReference type="GO" id="GO:0001558">
    <property type="term" value="P:regulation of cell growth"/>
    <property type="evidence" value="ECO:0007669"/>
    <property type="project" value="Ensembl"/>
</dbReference>
<dbReference type="GO" id="GO:0000122">
    <property type="term" value="P:negative regulation of transcription by RNA polymerase II"/>
    <property type="evidence" value="ECO:0007669"/>
    <property type="project" value="Ensembl"/>
</dbReference>
<dbReference type="GO" id="GO:0042177">
    <property type="term" value="P:negative regulation of protein catabolic process"/>
    <property type="evidence" value="ECO:0007669"/>
    <property type="project" value="Ensembl"/>
</dbReference>
<evidence type="ECO:0000313" key="8">
    <source>
        <dbReference type="Proteomes" id="UP000429181"/>
    </source>
</evidence>
<dbReference type="GO" id="GO:0042772">
    <property type="term" value="P:DNA damage response, signal transduction resulting in transcription"/>
    <property type="evidence" value="ECO:0007669"/>
    <property type="project" value="Ensembl"/>
</dbReference>
<dbReference type="InterPro" id="IPR045091">
    <property type="entry name" value="Mad2-like"/>
</dbReference>
<comment type="subcellular location">
    <subcellularLocation>
        <location evidence="1">Nucleus</location>
    </subcellularLocation>
</comment>
<dbReference type="Ensembl" id="ENSBIXT00005028961.1">
    <property type="protein sequence ID" value="ENSBIXP00005038628.1"/>
    <property type="gene ID" value="ENSBIXG00005020765.1"/>
</dbReference>
<accession>A0A4W2I774</accession>
<dbReference type="GO" id="GO:0061629">
    <property type="term" value="F:RNA polymerase II-specific DNA-binding transcription factor binding"/>
    <property type="evidence" value="ECO:0007669"/>
    <property type="project" value="Ensembl"/>
</dbReference>
<gene>
    <name evidence="7" type="primary">MAD2L2</name>
</gene>
<dbReference type="GO" id="GO:0007015">
    <property type="term" value="P:actin filament organization"/>
    <property type="evidence" value="ECO:0007669"/>
    <property type="project" value="Ensembl"/>
</dbReference>
<dbReference type="Pfam" id="PF02301">
    <property type="entry name" value="HORMA"/>
    <property type="match status" value="1"/>
</dbReference>
<evidence type="ECO:0000256" key="5">
    <source>
        <dbReference type="ARBA" id="ARBA00044264"/>
    </source>
</evidence>
<dbReference type="PANTHER" id="PTHR11842">
    <property type="entry name" value="MITOTIC SPINDLE ASSEMBLY CHECKPOINT PROTEIN MAD2"/>
    <property type="match status" value="1"/>
</dbReference>
<dbReference type="PROSITE" id="PS50815">
    <property type="entry name" value="HORMA"/>
    <property type="match status" value="1"/>
</dbReference>
<dbReference type="GO" id="GO:0010944">
    <property type="term" value="P:negative regulation of transcription by competitive promoter binding"/>
    <property type="evidence" value="ECO:0007669"/>
    <property type="project" value="Ensembl"/>
</dbReference>
<sequence>MTTLTRQDLNFGQVVADVLCEFLEVAVHLILYVREVYPVGIFQKRKKYNVPVQMSCHPELNQYIQDTLHCVKPLLEKNDVEKVVVVILDKEHRPVEKFVFEITQPPLLSISSDSLLSHVEQLLRAFILKISVCDAVLDHNPPGCTFTVLVHTREAATRNMEKIQVIKVRDGTGVGWWAGDSREALRIRVLCEKGCCLGRVLITLLMAAPGISSSPASALWSPPCQRPTWALSAERRGALIQFPNWCLGHVESLGLPGQLRSTD</sequence>
<dbReference type="GO" id="GO:0008432">
    <property type="term" value="F:JUN kinase binding"/>
    <property type="evidence" value="ECO:0007669"/>
    <property type="project" value="Ensembl"/>
</dbReference>